<dbReference type="InterPro" id="IPR011009">
    <property type="entry name" value="Kinase-like_dom_sf"/>
</dbReference>
<dbReference type="SMART" id="SM00220">
    <property type="entry name" value="S_TKc"/>
    <property type="match status" value="1"/>
</dbReference>
<evidence type="ECO:0000313" key="11">
    <source>
        <dbReference type="Proteomes" id="UP000676565"/>
    </source>
</evidence>
<dbReference type="SUPFAM" id="SSF56112">
    <property type="entry name" value="Protein kinase-like (PK-like)"/>
    <property type="match status" value="1"/>
</dbReference>
<feature type="compositionally biased region" description="Basic and acidic residues" evidence="7">
    <location>
        <begin position="729"/>
        <end position="739"/>
    </location>
</feature>
<dbReference type="PANTHER" id="PTHR43289:SF34">
    <property type="entry name" value="SERINE_THREONINE-PROTEIN KINASE YBDM-RELATED"/>
    <property type="match status" value="1"/>
</dbReference>
<evidence type="ECO:0000256" key="3">
    <source>
        <dbReference type="ARBA" id="ARBA00022777"/>
    </source>
</evidence>
<feature type="region of interest" description="Disordered" evidence="7">
    <location>
        <begin position="724"/>
        <end position="743"/>
    </location>
</feature>
<keyword evidence="3 10" id="KW-0418">Kinase</keyword>
<keyword evidence="5" id="KW-0802">TPR repeat</keyword>
<dbReference type="InterPro" id="IPR011990">
    <property type="entry name" value="TPR-like_helical_dom_sf"/>
</dbReference>
<dbReference type="InterPro" id="IPR019734">
    <property type="entry name" value="TPR_rpt"/>
</dbReference>
<keyword evidence="11" id="KW-1185">Reference proteome</keyword>
<dbReference type="InterPro" id="IPR017441">
    <property type="entry name" value="Protein_kinase_ATP_BS"/>
</dbReference>
<dbReference type="CDD" id="cd14014">
    <property type="entry name" value="STKc_PknB_like"/>
    <property type="match status" value="1"/>
</dbReference>
<dbReference type="Pfam" id="PF00069">
    <property type="entry name" value="Pkinase"/>
    <property type="match status" value="1"/>
</dbReference>
<dbReference type="PANTHER" id="PTHR43289">
    <property type="entry name" value="MITOGEN-ACTIVATED PROTEIN KINASE KINASE KINASE 20-RELATED"/>
    <property type="match status" value="1"/>
</dbReference>
<dbReference type="SMART" id="SM00028">
    <property type="entry name" value="TPR"/>
    <property type="match status" value="6"/>
</dbReference>
<dbReference type="Gene3D" id="3.30.200.20">
    <property type="entry name" value="Phosphorylase Kinase, domain 1"/>
    <property type="match status" value="1"/>
</dbReference>
<dbReference type="PROSITE" id="PS00107">
    <property type="entry name" value="PROTEIN_KINASE_ATP"/>
    <property type="match status" value="1"/>
</dbReference>
<reference evidence="10 11" key="1">
    <citation type="submission" date="2021-04" db="EMBL/GenBank/DDBJ databases">
        <authorList>
            <person name="Ivanova A."/>
        </authorList>
    </citation>
    <scope>NUCLEOTIDE SEQUENCE [LARGE SCALE GENOMIC DNA]</scope>
    <source>
        <strain evidence="10 11">G18</strain>
    </source>
</reference>
<dbReference type="Gene3D" id="1.10.510.10">
    <property type="entry name" value="Transferase(Phosphotransferase) domain 1"/>
    <property type="match status" value="1"/>
</dbReference>
<protein>
    <submittedName>
        <fullName evidence="10">Protein kinase</fullName>
    </submittedName>
</protein>
<dbReference type="PROSITE" id="PS50005">
    <property type="entry name" value="TPR"/>
    <property type="match status" value="1"/>
</dbReference>
<dbReference type="GO" id="GO:0016301">
    <property type="term" value="F:kinase activity"/>
    <property type="evidence" value="ECO:0007669"/>
    <property type="project" value="UniProtKB-KW"/>
</dbReference>
<feature type="region of interest" description="Disordered" evidence="7">
    <location>
        <begin position="1"/>
        <end position="33"/>
    </location>
</feature>
<feature type="transmembrane region" description="Helical" evidence="8">
    <location>
        <begin position="389"/>
        <end position="411"/>
    </location>
</feature>
<dbReference type="NCBIfam" id="NF047558">
    <property type="entry name" value="TPR_END_plus"/>
    <property type="match status" value="1"/>
</dbReference>
<evidence type="ECO:0000256" key="6">
    <source>
        <dbReference type="PROSITE-ProRule" id="PRU10141"/>
    </source>
</evidence>
<dbReference type="RefSeq" id="WP_210654201.1">
    <property type="nucleotide sequence ID" value="NZ_JAGKQQ010000001.1"/>
</dbReference>
<feature type="repeat" description="TPR" evidence="5">
    <location>
        <begin position="639"/>
        <end position="672"/>
    </location>
</feature>
<dbReference type="PROSITE" id="PS50011">
    <property type="entry name" value="PROTEIN_KINASE_DOM"/>
    <property type="match status" value="1"/>
</dbReference>
<proteinExistence type="predicted"/>
<evidence type="ECO:0000256" key="7">
    <source>
        <dbReference type="SAM" id="MobiDB-lite"/>
    </source>
</evidence>
<evidence type="ECO:0000256" key="1">
    <source>
        <dbReference type="ARBA" id="ARBA00022679"/>
    </source>
</evidence>
<keyword evidence="8" id="KW-1133">Transmembrane helix</keyword>
<organism evidence="10 11">
    <name type="scientific">Gemmata palustris</name>
    <dbReference type="NCBI Taxonomy" id="2822762"/>
    <lineage>
        <taxon>Bacteria</taxon>
        <taxon>Pseudomonadati</taxon>
        <taxon>Planctomycetota</taxon>
        <taxon>Planctomycetia</taxon>
        <taxon>Gemmatales</taxon>
        <taxon>Gemmataceae</taxon>
        <taxon>Gemmata</taxon>
    </lineage>
</organism>
<keyword evidence="8" id="KW-0812">Transmembrane</keyword>
<evidence type="ECO:0000256" key="4">
    <source>
        <dbReference type="ARBA" id="ARBA00022840"/>
    </source>
</evidence>
<evidence type="ECO:0000256" key="2">
    <source>
        <dbReference type="ARBA" id="ARBA00022741"/>
    </source>
</evidence>
<dbReference type="Gene3D" id="1.25.40.10">
    <property type="entry name" value="Tetratricopeptide repeat domain"/>
    <property type="match status" value="2"/>
</dbReference>
<feature type="domain" description="Protein kinase" evidence="9">
    <location>
        <begin position="77"/>
        <end position="358"/>
    </location>
</feature>
<dbReference type="Proteomes" id="UP000676565">
    <property type="component" value="Unassembled WGS sequence"/>
</dbReference>
<comment type="caution">
    <text evidence="10">The sequence shown here is derived from an EMBL/GenBank/DDBJ whole genome shotgun (WGS) entry which is preliminary data.</text>
</comment>
<dbReference type="EMBL" id="JAGKQQ010000001">
    <property type="protein sequence ID" value="MBP3956172.1"/>
    <property type="molecule type" value="Genomic_DNA"/>
</dbReference>
<keyword evidence="8" id="KW-0472">Membrane</keyword>
<evidence type="ECO:0000259" key="9">
    <source>
        <dbReference type="PROSITE" id="PS50011"/>
    </source>
</evidence>
<feature type="binding site" evidence="6">
    <location>
        <position position="107"/>
    </location>
    <ligand>
        <name>ATP</name>
        <dbReference type="ChEBI" id="CHEBI:30616"/>
    </ligand>
</feature>
<evidence type="ECO:0000256" key="8">
    <source>
        <dbReference type="SAM" id="Phobius"/>
    </source>
</evidence>
<feature type="compositionally biased region" description="Basic and acidic residues" evidence="7">
    <location>
        <begin position="1"/>
        <end position="14"/>
    </location>
</feature>
<evidence type="ECO:0000256" key="5">
    <source>
        <dbReference type="PROSITE-ProRule" id="PRU00339"/>
    </source>
</evidence>
<gene>
    <name evidence="10" type="ORF">J8F10_12850</name>
</gene>
<name>A0ABS5BRY4_9BACT</name>
<sequence>MPRSTQTRDRDDSSARAFAEEIGTSHMSTPPPVLAPHDATDCVCFVGHEPESGDSAELSGLFSDDPYPRVGSHLLHFEIVEELGRGAFARVYLARQESLANRLVALKVTLIWTAEPQTLAKLRHTNIIPVYSVHEAGRFQVVCMPFLGRHTLARVLADLPDTIPTSARALFDQLPGAREHERNRAGYADGCLWVIGQLAAGLTHAHRAGTLHRDLKPGNVLLTDDGTPMILDFNVATSTDGTDVASSSVGGTFPYMAPEHLRAFAGEPAVVDARSDLFSLGVMLYQMLTRELPFPHVSLPNKQDTVRRQIAVQSLPPVPVRERNPAVTPAVAALVGKLLDPDPARRYQSAADLREDVTRHLADLPLRFAPEPSVRERARKWRRRNPRPATALMVTAAALVLFVLPASVAAVRQTQIASRAKEVQRAEALVAADDAVSALHTAAVELGSRTDPALRDRGLFEARKVVAQYAVTEDPKWDRRPQFVLLDTGRRLELKKALAEMLVLMTRVEAEAGGYSRAAIEAGLRWNAAADQLFTPEDRPGVLDRHRTELEARRDGRPVPPFRAAPVTARDPDLQFDGLDLAATDRYREALPLLARFCDRNPAHFRAWFARGMCHDALGQPADAATAFSVCLALVPDFPLALANRGIARLKQKRYQEAEADFTRALELKPDWTVVLVNRGLAREGLKQYKGAETDFTSALAAPAAPTRVLFLRARVRFADNDPAGASADRAEGLKREPSDPISWATRGRHRMAKDPRAALADFDAALKHAPAMREALLDKAIVLADHLHREADAVPLLDRLLDLYPDHTEGRAGRGVYLARLGRAPEARADATAVLAAEPTAYRKYQMAGLHAQLAKHVPRGPDRAEALRLLALALRAGFDDMKLLATDTDLDPIRNDPEFQRLLRAVSHVVPGAAK</sequence>
<accession>A0ABS5BRY4</accession>
<keyword evidence="4 6" id="KW-0067">ATP-binding</keyword>
<keyword evidence="2 6" id="KW-0547">Nucleotide-binding</keyword>
<dbReference type="Pfam" id="PF13432">
    <property type="entry name" value="TPR_16"/>
    <property type="match status" value="2"/>
</dbReference>
<evidence type="ECO:0000313" key="10">
    <source>
        <dbReference type="EMBL" id="MBP3956172.1"/>
    </source>
</evidence>
<dbReference type="SUPFAM" id="SSF48452">
    <property type="entry name" value="TPR-like"/>
    <property type="match status" value="2"/>
</dbReference>
<dbReference type="InterPro" id="IPR000719">
    <property type="entry name" value="Prot_kinase_dom"/>
</dbReference>
<dbReference type="Pfam" id="PF00515">
    <property type="entry name" value="TPR_1"/>
    <property type="match status" value="1"/>
</dbReference>
<keyword evidence="1" id="KW-0808">Transferase</keyword>